<dbReference type="PANTHER" id="PTHR43085:SF57">
    <property type="entry name" value="CARBOHYDRATE KINASE PFKB DOMAIN-CONTAINING PROTEIN"/>
    <property type="match status" value="1"/>
</dbReference>
<proteinExistence type="inferred from homology"/>
<evidence type="ECO:0000256" key="1">
    <source>
        <dbReference type="ARBA" id="ARBA00010688"/>
    </source>
</evidence>
<dbReference type="InterPro" id="IPR050306">
    <property type="entry name" value="PfkB_Carbo_kinase"/>
</dbReference>
<comment type="caution">
    <text evidence="5">The sequence shown here is derived from an EMBL/GenBank/DDBJ whole genome shotgun (WGS) entry which is preliminary data.</text>
</comment>
<organism evidence="5 6">
    <name type="scientific">Candidatus Lachnoclostridium stercoravium</name>
    <dbReference type="NCBI Taxonomy" id="2838633"/>
    <lineage>
        <taxon>Bacteria</taxon>
        <taxon>Bacillati</taxon>
        <taxon>Bacillota</taxon>
        <taxon>Clostridia</taxon>
        <taxon>Lachnospirales</taxon>
        <taxon>Lachnospiraceae</taxon>
    </lineage>
</organism>
<dbReference type="GO" id="GO:0016301">
    <property type="term" value="F:kinase activity"/>
    <property type="evidence" value="ECO:0007669"/>
    <property type="project" value="UniProtKB-KW"/>
</dbReference>
<dbReference type="PANTHER" id="PTHR43085">
    <property type="entry name" value="HEXOKINASE FAMILY MEMBER"/>
    <property type="match status" value="1"/>
</dbReference>
<protein>
    <submittedName>
        <fullName evidence="5">Carbohydrate kinase family protein</fullName>
    </submittedName>
</protein>
<evidence type="ECO:0000313" key="6">
    <source>
        <dbReference type="Proteomes" id="UP000823900"/>
    </source>
</evidence>
<dbReference type="SUPFAM" id="SSF53613">
    <property type="entry name" value="Ribokinase-like"/>
    <property type="match status" value="1"/>
</dbReference>
<keyword evidence="2" id="KW-0808">Transferase</keyword>
<keyword evidence="3 5" id="KW-0418">Kinase</keyword>
<evidence type="ECO:0000256" key="3">
    <source>
        <dbReference type="ARBA" id="ARBA00022777"/>
    </source>
</evidence>
<dbReference type="EMBL" id="DWZA01000027">
    <property type="protein sequence ID" value="HJA70569.1"/>
    <property type="molecule type" value="Genomic_DNA"/>
</dbReference>
<reference evidence="5" key="1">
    <citation type="journal article" date="2021" name="PeerJ">
        <title>Extensive microbial diversity within the chicken gut microbiome revealed by metagenomics and culture.</title>
        <authorList>
            <person name="Gilroy R."/>
            <person name="Ravi A."/>
            <person name="Getino M."/>
            <person name="Pursley I."/>
            <person name="Horton D.L."/>
            <person name="Alikhan N.F."/>
            <person name="Baker D."/>
            <person name="Gharbi K."/>
            <person name="Hall N."/>
            <person name="Watson M."/>
            <person name="Adriaenssens E.M."/>
            <person name="Foster-Nyarko E."/>
            <person name="Jarju S."/>
            <person name="Secka A."/>
            <person name="Antonio M."/>
            <person name="Oren A."/>
            <person name="Chaudhuri R.R."/>
            <person name="La Ragione R."/>
            <person name="Hildebrand F."/>
            <person name="Pallen M.J."/>
        </authorList>
    </citation>
    <scope>NUCLEOTIDE SEQUENCE</scope>
    <source>
        <strain evidence="5">CHK178-16964</strain>
    </source>
</reference>
<dbReference type="Gene3D" id="3.40.1190.20">
    <property type="match status" value="1"/>
</dbReference>
<evidence type="ECO:0000256" key="2">
    <source>
        <dbReference type="ARBA" id="ARBA00022679"/>
    </source>
</evidence>
<dbReference type="AlphaFoldDB" id="A0A9D2KMW6"/>
<feature type="domain" description="Carbohydrate kinase PfkB" evidence="4">
    <location>
        <begin position="7"/>
        <end position="222"/>
    </location>
</feature>
<name>A0A9D2KMW6_9FIRM</name>
<dbReference type="InterPro" id="IPR029056">
    <property type="entry name" value="Ribokinase-like"/>
</dbReference>
<feature type="non-terminal residue" evidence="5">
    <location>
        <position position="225"/>
    </location>
</feature>
<comment type="similarity">
    <text evidence="1">Belongs to the carbohydrate kinase PfkB family.</text>
</comment>
<evidence type="ECO:0000259" key="4">
    <source>
        <dbReference type="Pfam" id="PF00294"/>
    </source>
</evidence>
<gene>
    <name evidence="5" type="ORF">IAA07_03180</name>
</gene>
<evidence type="ECO:0000313" key="5">
    <source>
        <dbReference type="EMBL" id="HJA70569.1"/>
    </source>
</evidence>
<dbReference type="Pfam" id="PF00294">
    <property type="entry name" value="PfkB"/>
    <property type="match status" value="1"/>
</dbReference>
<accession>A0A9D2KMW6</accession>
<reference evidence="5" key="2">
    <citation type="submission" date="2021-04" db="EMBL/GenBank/DDBJ databases">
        <authorList>
            <person name="Gilroy R."/>
        </authorList>
    </citation>
    <scope>NUCLEOTIDE SEQUENCE</scope>
    <source>
        <strain evidence="5">CHK178-16964</strain>
    </source>
</reference>
<dbReference type="Proteomes" id="UP000823900">
    <property type="component" value="Unassembled WGS sequence"/>
</dbReference>
<dbReference type="InterPro" id="IPR011611">
    <property type="entry name" value="PfkB_dom"/>
</dbReference>
<sequence>MKIRGKVVVAGHICVDITPVFPENSGFESAGHILQPGRLLHMDGVDVHTGGAVANTGLAMKILGSDVSLVGKIGNDAFGKIVLDMLKMYQAEKDMIVSAQSSTSYSVVLAIPGIDRIFLHDPGANDTFQAEDLDWQTVGQAELFHFGYPPLMKHMYQDNGRELAAMLQKVNALGTAVSLDMAAVDPASEAGKADWKEILRAVLPCVDFFVPSAEELCAMLDQDLY</sequence>